<evidence type="ECO:0000256" key="5">
    <source>
        <dbReference type="ARBA" id="ARBA00036820"/>
    </source>
</evidence>
<dbReference type="Gene3D" id="3.90.1200.10">
    <property type="match status" value="1"/>
</dbReference>
<feature type="domain" description="Aminoglycoside phosphotransferase" evidence="9">
    <location>
        <begin position="44"/>
        <end position="258"/>
    </location>
</feature>
<proteinExistence type="predicted"/>
<dbReference type="InterPro" id="IPR050249">
    <property type="entry name" value="Pseudomonas-type_ThrB"/>
</dbReference>
<evidence type="ECO:0000256" key="6">
    <source>
        <dbReference type="ARBA" id="ARBA00037368"/>
    </source>
</evidence>
<comment type="catalytic activity">
    <reaction evidence="5">
        <text>(5R)-5-hydroxy-L-lysine + GTP = (5R)-5-phosphooxy-L-lysine + GDP + H(+)</text>
        <dbReference type="Rhea" id="RHEA:19049"/>
        <dbReference type="ChEBI" id="CHEBI:15378"/>
        <dbReference type="ChEBI" id="CHEBI:37565"/>
        <dbReference type="ChEBI" id="CHEBI:57882"/>
        <dbReference type="ChEBI" id="CHEBI:58189"/>
        <dbReference type="ChEBI" id="CHEBI:58357"/>
        <dbReference type="EC" id="2.7.1.81"/>
    </reaction>
</comment>
<comment type="subcellular location">
    <subcellularLocation>
        <location evidence="1">Cytoplasm</location>
    </subcellularLocation>
</comment>
<accession>A0ABT7XND2</accession>
<dbReference type="EMBL" id="JAUEDK010000014">
    <property type="protein sequence ID" value="MDN0075188.1"/>
    <property type="molecule type" value="Genomic_DNA"/>
</dbReference>
<comment type="function">
    <text evidence="6">Catalyzes the GTP-dependent phosphorylation of 5-hydroxy-L-lysine.</text>
</comment>
<dbReference type="Pfam" id="PF01636">
    <property type="entry name" value="APH"/>
    <property type="match status" value="1"/>
</dbReference>
<evidence type="ECO:0000259" key="9">
    <source>
        <dbReference type="Pfam" id="PF01636"/>
    </source>
</evidence>
<gene>
    <name evidence="10" type="ORF">QU481_09835</name>
</gene>
<keyword evidence="11" id="KW-1185">Reference proteome</keyword>
<dbReference type="Proteomes" id="UP001168540">
    <property type="component" value="Unassembled WGS sequence"/>
</dbReference>
<evidence type="ECO:0000256" key="2">
    <source>
        <dbReference type="ARBA" id="ARBA00022490"/>
    </source>
</evidence>
<dbReference type="RefSeq" id="WP_289829787.1">
    <property type="nucleotide sequence ID" value="NZ_JAUEDK010000014.1"/>
</dbReference>
<evidence type="ECO:0000256" key="3">
    <source>
        <dbReference type="ARBA" id="ARBA00022679"/>
    </source>
</evidence>
<dbReference type="PANTHER" id="PTHR21064">
    <property type="entry name" value="AMINOGLYCOSIDE PHOSPHOTRANSFERASE DOMAIN-CONTAINING PROTEIN-RELATED"/>
    <property type="match status" value="1"/>
</dbReference>
<dbReference type="SUPFAM" id="SSF56112">
    <property type="entry name" value="Protein kinase-like (PK-like)"/>
    <property type="match status" value="1"/>
</dbReference>
<evidence type="ECO:0000313" key="10">
    <source>
        <dbReference type="EMBL" id="MDN0075188.1"/>
    </source>
</evidence>
<comment type="caution">
    <text evidence="10">The sequence shown here is derived from an EMBL/GenBank/DDBJ whole genome shotgun (WGS) entry which is preliminary data.</text>
</comment>
<dbReference type="InterPro" id="IPR002575">
    <property type="entry name" value="Aminoglycoside_PTrfase"/>
</dbReference>
<evidence type="ECO:0000256" key="7">
    <source>
        <dbReference type="ARBA" id="ARBA00038873"/>
    </source>
</evidence>
<sequence>MSEVLSNPLFTTRAEATTQEEVASLLWTYYRVRGQASTRNSERDENFHIRAEDGREYVLKLTHPAESREVTDFQTLALLHAIRRDPSLPIPQVIPRLDGTPYGPVAMGDGSERVLRLLSYLPGQPLHQINRSEAQRRHLGETLALLDRAMSDFAHPAAHHHLLWDIQYAEQLQSLLLQTPPCAQRDVLASWLTHFEAEVQPKLASLRRQVIHNDLNPHNVLVNPQDQVTTVGIIDFGDMVHAPLIDELAVACSYQLSTNPNPLDTAAPMIGAYHAVNPLMSEEVDLLYDLILTRLCMTVTITGWRAIKHPENRAYILRNNGLSWDGMQRLLAISRRQAVAYLREVCGMKGQA</sequence>
<dbReference type="InterPro" id="IPR011009">
    <property type="entry name" value="Kinase-like_dom_sf"/>
</dbReference>
<keyword evidence="3" id="KW-0808">Transferase</keyword>
<evidence type="ECO:0000256" key="4">
    <source>
        <dbReference type="ARBA" id="ARBA00022777"/>
    </source>
</evidence>
<organism evidence="10 11">
    <name type="scientific">Crenobacter oryzisoli</name>
    <dbReference type="NCBI Taxonomy" id="3056844"/>
    <lineage>
        <taxon>Bacteria</taxon>
        <taxon>Pseudomonadati</taxon>
        <taxon>Pseudomonadota</taxon>
        <taxon>Betaproteobacteria</taxon>
        <taxon>Neisseriales</taxon>
        <taxon>Neisseriaceae</taxon>
        <taxon>Crenobacter</taxon>
    </lineage>
</organism>
<reference evidence="10" key="1">
    <citation type="submission" date="2023-06" db="EMBL/GenBank/DDBJ databases">
        <authorList>
            <person name="Zhang S."/>
        </authorList>
    </citation>
    <scope>NUCLEOTIDE SEQUENCE</scope>
    <source>
        <strain evidence="10">SG2303</strain>
    </source>
</reference>
<evidence type="ECO:0000256" key="8">
    <source>
        <dbReference type="ARBA" id="ARBA00040505"/>
    </source>
</evidence>
<protein>
    <recommendedName>
        <fullName evidence="8">Hydroxylysine kinase</fullName>
        <ecNumber evidence="7">2.7.1.81</ecNumber>
    </recommendedName>
</protein>
<keyword evidence="2" id="KW-0963">Cytoplasm</keyword>
<dbReference type="PANTHER" id="PTHR21064:SF1">
    <property type="entry name" value="HYDROXYLYSINE KINASE"/>
    <property type="match status" value="1"/>
</dbReference>
<evidence type="ECO:0000256" key="1">
    <source>
        <dbReference type="ARBA" id="ARBA00004496"/>
    </source>
</evidence>
<name>A0ABT7XND2_9NEIS</name>
<keyword evidence="4" id="KW-0418">Kinase</keyword>
<evidence type="ECO:0000313" key="11">
    <source>
        <dbReference type="Proteomes" id="UP001168540"/>
    </source>
</evidence>
<dbReference type="EC" id="2.7.1.81" evidence="7"/>